<evidence type="ECO:0000313" key="2">
    <source>
        <dbReference type="EMBL" id="MBD8504362.1"/>
    </source>
</evidence>
<dbReference type="Pfam" id="PF09722">
    <property type="entry name" value="Xre_MbcA_ParS_C"/>
    <property type="match status" value="1"/>
</dbReference>
<dbReference type="EMBL" id="JACYTO010000002">
    <property type="protein sequence ID" value="MBD8504362.1"/>
    <property type="molecule type" value="Genomic_DNA"/>
</dbReference>
<keyword evidence="3" id="KW-1185">Reference proteome</keyword>
<accession>A0ABR9BDC4</accession>
<reference evidence="3" key="1">
    <citation type="submission" date="2023-07" db="EMBL/GenBank/DDBJ databases">
        <title>Thauera sp. CAU 1555 isolated from sand of Yaerae Beach.</title>
        <authorList>
            <person name="Kim W."/>
        </authorList>
    </citation>
    <scope>NUCLEOTIDE SEQUENCE [LARGE SCALE GENOMIC DNA]</scope>
    <source>
        <strain evidence="3">CAU 1555</strain>
    </source>
</reference>
<dbReference type="InterPro" id="IPR024467">
    <property type="entry name" value="Xre/MbcA/ParS-like_toxin-bd"/>
</dbReference>
<protein>
    <submittedName>
        <fullName evidence="2">DUF2384 domain-containing protein</fullName>
    </submittedName>
</protein>
<evidence type="ECO:0000259" key="1">
    <source>
        <dbReference type="Pfam" id="PF09722"/>
    </source>
</evidence>
<sequence>MTQPITDQAVVIRLAKEVFGGAERAEAWLHTENIVLDGKAPASLLDTDAGRLEVIRIMHAIARGMSA</sequence>
<dbReference type="Proteomes" id="UP000603602">
    <property type="component" value="Unassembled WGS sequence"/>
</dbReference>
<gene>
    <name evidence="2" type="ORF">IFO67_15835</name>
</gene>
<evidence type="ECO:0000313" key="3">
    <source>
        <dbReference type="Proteomes" id="UP000603602"/>
    </source>
</evidence>
<comment type="caution">
    <text evidence="2">The sequence shown here is derived from an EMBL/GenBank/DDBJ whole genome shotgun (WGS) entry which is preliminary data.</text>
</comment>
<organism evidence="2 3">
    <name type="scientific">Thauera sedimentorum</name>
    <dbReference type="NCBI Taxonomy" id="2767595"/>
    <lineage>
        <taxon>Bacteria</taxon>
        <taxon>Pseudomonadati</taxon>
        <taxon>Pseudomonadota</taxon>
        <taxon>Betaproteobacteria</taxon>
        <taxon>Rhodocyclales</taxon>
        <taxon>Zoogloeaceae</taxon>
        <taxon>Thauera</taxon>
    </lineage>
</organism>
<name>A0ABR9BDC4_9RHOO</name>
<feature type="domain" description="Antitoxin Xre/MbcA/ParS-like toxin-binding" evidence="1">
    <location>
        <begin position="15"/>
        <end position="62"/>
    </location>
</feature>
<dbReference type="RefSeq" id="WP_187719107.1">
    <property type="nucleotide sequence ID" value="NZ_JACTAH010000002.1"/>
</dbReference>
<proteinExistence type="predicted"/>